<keyword evidence="1" id="KW-0540">Nuclease</keyword>
<gene>
    <name evidence="18" type="ORF">BN13_910002</name>
</gene>
<feature type="domain" description="UvrD-like helicase C-terminal" evidence="17">
    <location>
        <begin position="388"/>
        <end position="728"/>
    </location>
</feature>
<evidence type="ECO:0000259" key="17">
    <source>
        <dbReference type="PROSITE" id="PS51217"/>
    </source>
</evidence>
<feature type="region of interest" description="Disordered" evidence="15">
    <location>
        <begin position="538"/>
        <end position="584"/>
    </location>
</feature>
<dbReference type="AlphaFoldDB" id="A0A077MCE4"/>
<feature type="domain" description="UvrD-like helicase ATP-binding" evidence="16">
    <location>
        <begin position="15"/>
        <end position="387"/>
    </location>
</feature>
<dbReference type="InterPro" id="IPR011335">
    <property type="entry name" value="Restrct_endonuc-II-like"/>
</dbReference>
<dbReference type="EC" id="5.6.2.4" evidence="12"/>
<dbReference type="SUPFAM" id="SSF52540">
    <property type="entry name" value="P-loop containing nucleoside triphosphate hydrolases"/>
    <property type="match status" value="1"/>
</dbReference>
<dbReference type="STRING" id="1193518.BN13_910002"/>
<evidence type="ECO:0000256" key="14">
    <source>
        <dbReference type="PROSITE-ProRule" id="PRU00560"/>
    </source>
</evidence>
<evidence type="ECO:0000256" key="5">
    <source>
        <dbReference type="ARBA" id="ARBA00022806"/>
    </source>
</evidence>
<reference evidence="18 19" key="1">
    <citation type="journal article" date="2013" name="ISME J.">
        <title>A metabolic model for members of the genus Tetrasphaera involved in enhanced biological phosphorus removal.</title>
        <authorList>
            <person name="Kristiansen R."/>
            <person name="Nguyen H.T.T."/>
            <person name="Saunders A.M."/>
            <person name="Nielsen J.L."/>
            <person name="Wimmer R."/>
            <person name="Le V.Q."/>
            <person name="McIlroy S.J."/>
            <person name="Petrovski S."/>
            <person name="Seviour R.J."/>
            <person name="Calteau A."/>
            <person name="Nielsen K.L."/>
            <person name="Nielsen P.H."/>
        </authorList>
    </citation>
    <scope>NUCLEOTIDE SEQUENCE [LARGE SCALE GENOMIC DNA]</scope>
    <source>
        <strain evidence="18 19">Ben 74</strain>
    </source>
</reference>
<feature type="compositionally biased region" description="Gly residues" evidence="15">
    <location>
        <begin position="300"/>
        <end position="309"/>
    </location>
</feature>
<dbReference type="Pfam" id="PF12705">
    <property type="entry name" value="PDDEXK_1"/>
    <property type="match status" value="1"/>
</dbReference>
<dbReference type="GO" id="GO:0005829">
    <property type="term" value="C:cytosol"/>
    <property type="evidence" value="ECO:0007669"/>
    <property type="project" value="TreeGrafter"/>
</dbReference>
<evidence type="ECO:0000256" key="1">
    <source>
        <dbReference type="ARBA" id="ARBA00022722"/>
    </source>
</evidence>
<dbReference type="InterPro" id="IPR011604">
    <property type="entry name" value="PDDEXK-like_dom_sf"/>
</dbReference>
<keyword evidence="3" id="KW-0227">DNA damage</keyword>
<dbReference type="Gene3D" id="3.40.50.300">
    <property type="entry name" value="P-loop containing nucleotide triphosphate hydrolases"/>
    <property type="match status" value="4"/>
</dbReference>
<keyword evidence="2 14" id="KW-0547">Nucleotide-binding</keyword>
<feature type="binding site" evidence="14">
    <location>
        <begin position="36"/>
        <end position="43"/>
    </location>
    <ligand>
        <name>ATP</name>
        <dbReference type="ChEBI" id="CHEBI:30616"/>
    </ligand>
</feature>
<dbReference type="CDD" id="cd17932">
    <property type="entry name" value="DEXQc_UvrD"/>
    <property type="match status" value="1"/>
</dbReference>
<dbReference type="Proteomes" id="UP000035720">
    <property type="component" value="Unassembled WGS sequence"/>
</dbReference>
<evidence type="ECO:0000256" key="15">
    <source>
        <dbReference type="SAM" id="MobiDB-lite"/>
    </source>
</evidence>
<dbReference type="EMBL" id="CAJC01000207">
    <property type="protein sequence ID" value="CCI54971.1"/>
    <property type="molecule type" value="Genomic_DNA"/>
</dbReference>
<dbReference type="InterPro" id="IPR014016">
    <property type="entry name" value="UvrD-like_ATP-bd"/>
</dbReference>
<dbReference type="InterPro" id="IPR038726">
    <property type="entry name" value="PDDEXK_AddAB-type"/>
</dbReference>
<evidence type="ECO:0000256" key="11">
    <source>
        <dbReference type="ARBA" id="ARBA00034617"/>
    </source>
</evidence>
<dbReference type="Gene3D" id="3.90.320.10">
    <property type="match status" value="1"/>
</dbReference>
<name>A0A077MCE4_9MICO</name>
<dbReference type="PROSITE" id="PS51217">
    <property type="entry name" value="UVRD_HELICASE_CTER"/>
    <property type="match status" value="1"/>
</dbReference>
<dbReference type="Pfam" id="PF13361">
    <property type="entry name" value="UvrD_C"/>
    <property type="match status" value="2"/>
</dbReference>
<organism evidence="18 19">
    <name type="scientific">Nostocoides jenkinsii Ben 74</name>
    <dbReference type="NCBI Taxonomy" id="1193518"/>
    <lineage>
        <taxon>Bacteria</taxon>
        <taxon>Bacillati</taxon>
        <taxon>Actinomycetota</taxon>
        <taxon>Actinomycetes</taxon>
        <taxon>Micrococcales</taxon>
        <taxon>Intrasporangiaceae</taxon>
        <taxon>Nostocoides</taxon>
    </lineage>
</organism>
<evidence type="ECO:0000256" key="12">
    <source>
        <dbReference type="ARBA" id="ARBA00034808"/>
    </source>
</evidence>
<dbReference type="InterPro" id="IPR027417">
    <property type="entry name" value="P-loop_NTPase"/>
</dbReference>
<evidence type="ECO:0000256" key="8">
    <source>
        <dbReference type="ARBA" id="ARBA00023125"/>
    </source>
</evidence>
<evidence type="ECO:0000256" key="9">
    <source>
        <dbReference type="ARBA" id="ARBA00023204"/>
    </source>
</evidence>
<keyword evidence="6" id="KW-0269">Exonuclease</keyword>
<keyword evidence="8" id="KW-0238">DNA-binding</keyword>
<feature type="compositionally biased region" description="Basic and acidic residues" evidence="15">
    <location>
        <begin position="310"/>
        <end position="321"/>
    </location>
</feature>
<dbReference type="PANTHER" id="PTHR11070:SF55">
    <property type="entry name" value="DNA 3'-5' HELICASE"/>
    <property type="match status" value="1"/>
</dbReference>
<dbReference type="InterPro" id="IPR014017">
    <property type="entry name" value="DNA_helicase_UvrD-like_C"/>
</dbReference>
<evidence type="ECO:0000256" key="7">
    <source>
        <dbReference type="ARBA" id="ARBA00022840"/>
    </source>
</evidence>
<dbReference type="GO" id="GO:0004527">
    <property type="term" value="F:exonuclease activity"/>
    <property type="evidence" value="ECO:0007669"/>
    <property type="project" value="UniProtKB-KW"/>
</dbReference>
<feature type="region of interest" description="Disordered" evidence="15">
    <location>
        <begin position="300"/>
        <end position="328"/>
    </location>
</feature>
<dbReference type="PANTHER" id="PTHR11070">
    <property type="entry name" value="UVRD / RECB / PCRA DNA HELICASE FAMILY MEMBER"/>
    <property type="match status" value="1"/>
</dbReference>
<protein>
    <recommendedName>
        <fullName evidence="12">DNA 3'-5' helicase</fullName>
        <ecNumber evidence="12">5.6.2.4</ecNumber>
    </recommendedName>
</protein>
<evidence type="ECO:0000256" key="2">
    <source>
        <dbReference type="ARBA" id="ARBA00022741"/>
    </source>
</evidence>
<feature type="compositionally biased region" description="Polar residues" evidence="15">
    <location>
        <begin position="548"/>
        <end position="564"/>
    </location>
</feature>
<dbReference type="RefSeq" id="WP_048547672.1">
    <property type="nucleotide sequence ID" value="NZ_HF571038.1"/>
</dbReference>
<comment type="catalytic activity">
    <reaction evidence="11">
        <text>Couples ATP hydrolysis with the unwinding of duplex DNA by translocating in the 3'-5' direction.</text>
        <dbReference type="EC" id="5.6.2.4"/>
    </reaction>
</comment>
<sequence>MTISAQDIAGALGLPRPTDEQASIIEHPPTPMLVVAGAGSGKTETMSARVVWLVANGHVEPDRVLGLTFTRKAAAELASRVGARLAALRQAGIWSPTNPAGATDPITASATVSTYHAYAGRIVSEHALRLGREPESRLLSEAASWQFANEAVASYDGPLEEIGRAEATITNAVVDLSAEMAEHLVTPDRLAEWLDAFEAGMARIEAGGRELFAESKTMRRDLHGRRMLVPVLEAYERLKVARGALDFADQMSLAARVASRFPVVGQIERARFGAVLLDEFQDTSVAQLELLRALFTESGGGGRAVGGGAGEERAGKDRDGGDGVAGGRVCEGREGATGTHCVTAVGDPNQSIYGWRGASAATLAQFPAAFGAARDAVLPLTQTWRNDARILAAANAVAAPLRREAAVPVAPLTAAPSAAAGRIEVARPETIEDEATQVAHWMAAQLRGGARSGAVLCRKRSQFGPVVEALAQAGLPYEVVGLGGLLTTPEVQDLVALLTVAHDAARGDRLMRLLTGPKARLGAADLDRFYAWARSSQQIQPRREAQRPLQTQSPPQTQRASRTPSAPEVQRLNEDQRRPADLSDGAADRVSLVEALVELDRLVDSARVATGISEAGLTRLHELAEAVGAIRRLSGLGLAELVDEAERALGLDIEVLARPAFGPAAARAHLDAFADIAANFSMSSDRPTLGGFLAWLDAALEEERGLDRGNLEVAPDAVHVLTVHAAKGLEWDAVAVPGLVEATFPVHTATTSTWSAEAERWVVGQPSDGAWTRGIATLPYDLRGDRLALPDLDWRSAPDAKELENRRKRFRSDAGARGIDEERRLAYVALTRARHRLLLTAPVWSTQGSPRVVSRFVTELFDDVPDALARGPWTPEPDPEARNPRLSEPITALWPVQPVIPTPIAAAAAAVSGARTHTADSDPGEVLGDPELAVLLAERRARQQPTSAAAPRAAHHSAADLVAAATDLEAFRLARRRPMPTRPAESTRQGTAFHAWVERHYRRAALLEPDDLPGSADEGGAQSLDDLTATFLASPWAGREPLEVELAVETVIGGVAVRGRIDAVFRDGDGFVIVDWKSGHAPNGADADAKAVQLALYRLAYARLRDVPPSVVRAAFYYAATGESVFPPLPSDAELVELAEHASRE</sequence>
<dbReference type="PROSITE" id="PS51198">
    <property type="entry name" value="UVRD_HELICASE_ATP_BIND"/>
    <property type="match status" value="1"/>
</dbReference>
<keyword evidence="4 14" id="KW-0378">Hydrolase</keyword>
<evidence type="ECO:0000313" key="19">
    <source>
        <dbReference type="Proteomes" id="UP000035720"/>
    </source>
</evidence>
<evidence type="ECO:0000256" key="10">
    <source>
        <dbReference type="ARBA" id="ARBA00023235"/>
    </source>
</evidence>
<evidence type="ECO:0000256" key="3">
    <source>
        <dbReference type="ARBA" id="ARBA00022763"/>
    </source>
</evidence>
<dbReference type="GO" id="GO:0043138">
    <property type="term" value="F:3'-5' DNA helicase activity"/>
    <property type="evidence" value="ECO:0007669"/>
    <property type="project" value="UniProtKB-EC"/>
</dbReference>
<keyword evidence="19" id="KW-1185">Reference proteome</keyword>
<comment type="caution">
    <text evidence="18">The sequence shown here is derived from an EMBL/GenBank/DDBJ whole genome shotgun (WGS) entry which is preliminary data.</text>
</comment>
<evidence type="ECO:0000313" key="18">
    <source>
        <dbReference type="EMBL" id="CCI54971.1"/>
    </source>
</evidence>
<evidence type="ECO:0000256" key="13">
    <source>
        <dbReference type="ARBA" id="ARBA00048988"/>
    </source>
</evidence>
<keyword evidence="7 14" id="KW-0067">ATP-binding</keyword>
<dbReference type="Gene3D" id="1.10.486.10">
    <property type="entry name" value="PCRA, domain 4"/>
    <property type="match status" value="1"/>
</dbReference>
<dbReference type="GO" id="GO:0033202">
    <property type="term" value="C:DNA helicase complex"/>
    <property type="evidence" value="ECO:0007669"/>
    <property type="project" value="TreeGrafter"/>
</dbReference>
<dbReference type="GO" id="GO:0005524">
    <property type="term" value="F:ATP binding"/>
    <property type="evidence" value="ECO:0007669"/>
    <property type="project" value="UniProtKB-UniRule"/>
</dbReference>
<dbReference type="GO" id="GO:0003677">
    <property type="term" value="F:DNA binding"/>
    <property type="evidence" value="ECO:0007669"/>
    <property type="project" value="UniProtKB-KW"/>
</dbReference>
<accession>A0A077MCE4</accession>
<proteinExistence type="predicted"/>
<evidence type="ECO:0000259" key="16">
    <source>
        <dbReference type="PROSITE" id="PS51198"/>
    </source>
</evidence>
<keyword evidence="5 14" id="KW-0347">Helicase</keyword>
<evidence type="ECO:0000256" key="6">
    <source>
        <dbReference type="ARBA" id="ARBA00022839"/>
    </source>
</evidence>
<keyword evidence="9" id="KW-0234">DNA repair</keyword>
<dbReference type="Pfam" id="PF00580">
    <property type="entry name" value="UvrD-helicase"/>
    <property type="match status" value="2"/>
</dbReference>
<comment type="catalytic activity">
    <reaction evidence="13">
        <text>ATP + H2O = ADP + phosphate + H(+)</text>
        <dbReference type="Rhea" id="RHEA:13065"/>
        <dbReference type="ChEBI" id="CHEBI:15377"/>
        <dbReference type="ChEBI" id="CHEBI:15378"/>
        <dbReference type="ChEBI" id="CHEBI:30616"/>
        <dbReference type="ChEBI" id="CHEBI:43474"/>
        <dbReference type="ChEBI" id="CHEBI:456216"/>
        <dbReference type="EC" id="5.6.2.4"/>
    </reaction>
</comment>
<keyword evidence="10" id="KW-0413">Isomerase</keyword>
<dbReference type="GO" id="GO:0000725">
    <property type="term" value="P:recombinational repair"/>
    <property type="evidence" value="ECO:0007669"/>
    <property type="project" value="TreeGrafter"/>
</dbReference>
<dbReference type="SUPFAM" id="SSF52980">
    <property type="entry name" value="Restriction endonuclease-like"/>
    <property type="match status" value="1"/>
</dbReference>
<feature type="compositionally biased region" description="Basic and acidic residues" evidence="15">
    <location>
        <begin position="571"/>
        <end position="581"/>
    </location>
</feature>
<evidence type="ECO:0000256" key="4">
    <source>
        <dbReference type="ARBA" id="ARBA00022801"/>
    </source>
</evidence>
<dbReference type="InterPro" id="IPR000212">
    <property type="entry name" value="DNA_helicase_UvrD/REP"/>
</dbReference>